<feature type="compositionally biased region" description="Acidic residues" evidence="1">
    <location>
        <begin position="123"/>
        <end position="133"/>
    </location>
</feature>
<comment type="caution">
    <text evidence="2">The sequence shown here is derived from an EMBL/GenBank/DDBJ whole genome shotgun (WGS) entry which is preliminary data.</text>
</comment>
<keyword evidence="3" id="KW-1185">Reference proteome</keyword>
<evidence type="ECO:0000313" key="2">
    <source>
        <dbReference type="EMBL" id="PWW78037.1"/>
    </source>
</evidence>
<feature type="region of interest" description="Disordered" evidence="1">
    <location>
        <begin position="110"/>
        <end position="144"/>
    </location>
</feature>
<name>A0A317SX41_9PEZI</name>
<dbReference type="OrthoDB" id="5384475at2759"/>
<sequence length="144" mass="15864">MPSRNNPNLPSRHKARARSRPSSSSHKFRIAATRTSPLDPVLKSSGLGVSRGKTVASKAQRKKDRNKSYARGRVEMEKELERASKAGEVVMRDASELPVSRRQAKLAARAAAVREANAKKGQEEEEEEEEEVAGDAARPEMDVD</sequence>
<gene>
    <name evidence="2" type="ORF">C7212DRAFT_343256</name>
</gene>
<dbReference type="Proteomes" id="UP000246991">
    <property type="component" value="Unassembled WGS sequence"/>
</dbReference>
<evidence type="ECO:0000256" key="1">
    <source>
        <dbReference type="SAM" id="MobiDB-lite"/>
    </source>
</evidence>
<proteinExistence type="predicted"/>
<dbReference type="EMBL" id="PYWC01000017">
    <property type="protein sequence ID" value="PWW78037.1"/>
    <property type="molecule type" value="Genomic_DNA"/>
</dbReference>
<evidence type="ECO:0000313" key="3">
    <source>
        <dbReference type="Proteomes" id="UP000246991"/>
    </source>
</evidence>
<reference evidence="2 3" key="1">
    <citation type="submission" date="2018-03" db="EMBL/GenBank/DDBJ databases">
        <title>Genomes of Pezizomycetes fungi and the evolution of truffles.</title>
        <authorList>
            <person name="Murat C."/>
            <person name="Payen T."/>
            <person name="Noel B."/>
            <person name="Kuo A."/>
            <person name="Martin F.M."/>
        </authorList>
    </citation>
    <scope>NUCLEOTIDE SEQUENCE [LARGE SCALE GENOMIC DNA]</scope>
    <source>
        <strain evidence="2">091103-1</strain>
    </source>
</reference>
<feature type="region of interest" description="Disordered" evidence="1">
    <location>
        <begin position="1"/>
        <end position="72"/>
    </location>
</feature>
<feature type="compositionally biased region" description="Basic residues" evidence="1">
    <location>
        <begin position="59"/>
        <end position="70"/>
    </location>
</feature>
<organism evidence="2 3">
    <name type="scientific">Tuber magnatum</name>
    <name type="common">white Piedmont truffle</name>
    <dbReference type="NCBI Taxonomy" id="42249"/>
    <lineage>
        <taxon>Eukaryota</taxon>
        <taxon>Fungi</taxon>
        <taxon>Dikarya</taxon>
        <taxon>Ascomycota</taxon>
        <taxon>Pezizomycotina</taxon>
        <taxon>Pezizomycetes</taxon>
        <taxon>Pezizales</taxon>
        <taxon>Tuberaceae</taxon>
        <taxon>Tuber</taxon>
    </lineage>
</organism>
<dbReference type="AlphaFoldDB" id="A0A317SX41"/>
<protein>
    <submittedName>
        <fullName evidence="2">Uncharacterized protein</fullName>
    </submittedName>
</protein>
<accession>A0A317SX41</accession>